<dbReference type="PIRSF" id="PIRSF001430">
    <property type="entry name" value="tRNA_psdUrid_synth"/>
    <property type="match status" value="1"/>
</dbReference>
<dbReference type="Gene3D" id="3.30.70.660">
    <property type="entry name" value="Pseudouridine synthase I, catalytic domain, C-terminal subdomain"/>
    <property type="match status" value="1"/>
</dbReference>
<dbReference type="Pfam" id="PF01416">
    <property type="entry name" value="PseudoU_synth_1"/>
    <property type="match status" value="2"/>
</dbReference>
<comment type="catalytic activity">
    <reaction evidence="4 5">
        <text>uridine(38/39/40) in tRNA = pseudouridine(38/39/40) in tRNA</text>
        <dbReference type="Rhea" id="RHEA:22376"/>
        <dbReference type="Rhea" id="RHEA-COMP:10085"/>
        <dbReference type="Rhea" id="RHEA-COMP:10087"/>
        <dbReference type="ChEBI" id="CHEBI:65314"/>
        <dbReference type="ChEBI" id="CHEBI:65315"/>
        <dbReference type="EC" id="5.4.99.12"/>
    </reaction>
</comment>
<organism evidence="7 8">
    <name type="scientific">Laceyella putida</name>
    <dbReference type="NCBI Taxonomy" id="110101"/>
    <lineage>
        <taxon>Bacteria</taxon>
        <taxon>Bacillati</taxon>
        <taxon>Bacillota</taxon>
        <taxon>Bacilli</taxon>
        <taxon>Bacillales</taxon>
        <taxon>Thermoactinomycetaceae</taxon>
        <taxon>Laceyella</taxon>
    </lineage>
</organism>
<dbReference type="HAMAP" id="MF_00171">
    <property type="entry name" value="TruA"/>
    <property type="match status" value="1"/>
</dbReference>
<comment type="caution">
    <text evidence="4">Lacks conserved residue(s) required for the propagation of feature annotation.</text>
</comment>
<dbReference type="Proteomes" id="UP001596500">
    <property type="component" value="Unassembled WGS sequence"/>
</dbReference>
<name>A0ABW2RP33_9BACL</name>
<dbReference type="NCBIfam" id="TIGR00071">
    <property type="entry name" value="hisT_truA"/>
    <property type="match status" value="1"/>
</dbReference>
<dbReference type="PANTHER" id="PTHR11142">
    <property type="entry name" value="PSEUDOURIDYLATE SYNTHASE"/>
    <property type="match status" value="1"/>
</dbReference>
<evidence type="ECO:0000256" key="1">
    <source>
        <dbReference type="ARBA" id="ARBA00009375"/>
    </source>
</evidence>
<dbReference type="SUPFAM" id="SSF55120">
    <property type="entry name" value="Pseudouridine synthase"/>
    <property type="match status" value="1"/>
</dbReference>
<dbReference type="InterPro" id="IPR020094">
    <property type="entry name" value="TruA/RsuA/RluB/E/F_N"/>
</dbReference>
<reference evidence="8" key="1">
    <citation type="journal article" date="2019" name="Int. J. Syst. Evol. Microbiol.">
        <title>The Global Catalogue of Microorganisms (GCM) 10K type strain sequencing project: providing services to taxonomists for standard genome sequencing and annotation.</title>
        <authorList>
            <consortium name="The Broad Institute Genomics Platform"/>
            <consortium name="The Broad Institute Genome Sequencing Center for Infectious Disease"/>
            <person name="Wu L."/>
            <person name="Ma J."/>
        </authorList>
    </citation>
    <scope>NUCLEOTIDE SEQUENCE [LARGE SCALE GENOMIC DNA]</scope>
    <source>
        <strain evidence="8">CGMCC 1.12942</strain>
    </source>
</reference>
<evidence type="ECO:0000313" key="7">
    <source>
        <dbReference type="EMBL" id="MFC7442629.1"/>
    </source>
</evidence>
<keyword evidence="2 4" id="KW-0819">tRNA processing</keyword>
<dbReference type="EC" id="5.4.99.12" evidence="4"/>
<evidence type="ECO:0000256" key="3">
    <source>
        <dbReference type="ARBA" id="ARBA00023235"/>
    </source>
</evidence>
<dbReference type="EMBL" id="JBHTBW010000058">
    <property type="protein sequence ID" value="MFC7442629.1"/>
    <property type="molecule type" value="Genomic_DNA"/>
</dbReference>
<comment type="similarity">
    <text evidence="1 4 5">Belongs to the tRNA pseudouridine synthase TruA family.</text>
</comment>
<sequence>MKKIKLHIAYDGTDFSGFQRQPGQRTIQGELENALAILTREEVEIHGSGRTDAGVHAQGQICHFVTKSPIPAEKVAYILRNMLPRDIVAVSSEEVPHDFHARKSAYWKTYRYQIDTRRAPDVFSRRYRTHLPYPVDFQAMREAAGHLVGTHDFTSFCSAKTVVEDRVRTIYRCEIVEEEHGYAIQVTGSGFLYNMVRILAGTLVEVGRKQLDPAAIPAILAACDRTQAGPTFPPEGLILMEVGYHPWNNL</sequence>
<accession>A0ABW2RP33</accession>
<protein>
    <recommendedName>
        <fullName evidence="4">tRNA pseudouridine synthase A</fullName>
        <ecNumber evidence="4">5.4.99.12</ecNumber>
    </recommendedName>
    <alternativeName>
        <fullName evidence="4">tRNA pseudouridine(38-40) synthase</fullName>
    </alternativeName>
    <alternativeName>
        <fullName evidence="4">tRNA pseudouridylate synthase I</fullName>
    </alternativeName>
    <alternativeName>
        <fullName evidence="4">tRNA-uridine isomerase I</fullName>
    </alternativeName>
</protein>
<feature type="active site" description="Nucleophile" evidence="4">
    <location>
        <position position="52"/>
    </location>
</feature>
<proteinExistence type="inferred from homology"/>
<evidence type="ECO:0000256" key="4">
    <source>
        <dbReference type="HAMAP-Rule" id="MF_00171"/>
    </source>
</evidence>
<comment type="caution">
    <text evidence="7">The sequence shown here is derived from an EMBL/GenBank/DDBJ whole genome shotgun (WGS) entry which is preliminary data.</text>
</comment>
<dbReference type="InterPro" id="IPR001406">
    <property type="entry name" value="PsdUridine_synth_TruA"/>
</dbReference>
<dbReference type="InterPro" id="IPR020095">
    <property type="entry name" value="PsdUridine_synth_TruA_C"/>
</dbReference>
<keyword evidence="8" id="KW-1185">Reference proteome</keyword>
<feature type="domain" description="Pseudouridine synthase I TruA alpha/beta" evidence="6">
    <location>
        <begin position="143"/>
        <end position="244"/>
    </location>
</feature>
<feature type="domain" description="Pseudouridine synthase I TruA alpha/beta" evidence="6">
    <location>
        <begin position="9"/>
        <end position="102"/>
    </location>
</feature>
<feature type="binding site" evidence="4">
    <location>
        <position position="110"/>
    </location>
    <ligand>
        <name>substrate</name>
    </ligand>
</feature>
<evidence type="ECO:0000256" key="5">
    <source>
        <dbReference type="RuleBase" id="RU003792"/>
    </source>
</evidence>
<evidence type="ECO:0000259" key="6">
    <source>
        <dbReference type="Pfam" id="PF01416"/>
    </source>
</evidence>
<dbReference type="InterPro" id="IPR020097">
    <property type="entry name" value="PsdUridine_synth_TruA_a/b_dom"/>
</dbReference>
<evidence type="ECO:0000313" key="8">
    <source>
        <dbReference type="Proteomes" id="UP001596500"/>
    </source>
</evidence>
<keyword evidence="3 4" id="KW-0413">Isomerase</keyword>
<dbReference type="PANTHER" id="PTHR11142:SF0">
    <property type="entry name" value="TRNA PSEUDOURIDINE SYNTHASE-LIKE 1"/>
    <property type="match status" value="1"/>
</dbReference>
<dbReference type="GO" id="GO:0160147">
    <property type="term" value="F:tRNA pseudouridine(38-40) synthase activity"/>
    <property type="evidence" value="ECO:0007669"/>
    <property type="project" value="UniProtKB-EC"/>
</dbReference>
<comment type="function">
    <text evidence="4">Formation of pseudouridine at positions 38, 39 and 40 in the anticodon stem and loop of transfer RNAs.</text>
</comment>
<dbReference type="InterPro" id="IPR020103">
    <property type="entry name" value="PsdUridine_synth_cat_dom_sf"/>
</dbReference>
<dbReference type="RefSeq" id="WP_379866639.1">
    <property type="nucleotide sequence ID" value="NZ_JBHTBW010000058.1"/>
</dbReference>
<dbReference type="CDD" id="cd02570">
    <property type="entry name" value="PseudoU_synth_EcTruA"/>
    <property type="match status" value="1"/>
</dbReference>
<gene>
    <name evidence="4 7" type="primary">truA</name>
    <name evidence="7" type="ORF">ACFQNG_16265</name>
</gene>
<comment type="subunit">
    <text evidence="4">Homodimer.</text>
</comment>
<dbReference type="Gene3D" id="3.30.70.580">
    <property type="entry name" value="Pseudouridine synthase I, catalytic domain, N-terminal subdomain"/>
    <property type="match status" value="1"/>
</dbReference>
<evidence type="ECO:0000256" key="2">
    <source>
        <dbReference type="ARBA" id="ARBA00022694"/>
    </source>
</evidence>